<dbReference type="Proteomes" id="UP000051999">
    <property type="component" value="Unassembled WGS sequence"/>
</dbReference>
<reference evidence="2 3" key="1">
    <citation type="journal article" date="2015" name="Genome Announc.">
        <title>Expanding the biotechnology potential of lactobacilli through comparative genomics of 213 strains and associated genera.</title>
        <authorList>
            <person name="Sun Z."/>
            <person name="Harris H.M."/>
            <person name="McCann A."/>
            <person name="Guo C."/>
            <person name="Argimon S."/>
            <person name="Zhang W."/>
            <person name="Yang X."/>
            <person name="Jeffery I.B."/>
            <person name="Cooney J.C."/>
            <person name="Kagawa T.F."/>
            <person name="Liu W."/>
            <person name="Song Y."/>
            <person name="Salvetti E."/>
            <person name="Wrobel A."/>
            <person name="Rasinkangas P."/>
            <person name="Parkhill J."/>
            <person name="Rea M.C."/>
            <person name="O'Sullivan O."/>
            <person name="Ritari J."/>
            <person name="Douillard F.P."/>
            <person name="Paul Ross R."/>
            <person name="Yang R."/>
            <person name="Briner A.E."/>
            <person name="Felis G.E."/>
            <person name="de Vos W.M."/>
            <person name="Barrangou R."/>
            <person name="Klaenhammer T.R."/>
            <person name="Caufield P.W."/>
            <person name="Cui Y."/>
            <person name="Zhang H."/>
            <person name="O'Toole P.W."/>
        </authorList>
    </citation>
    <scope>NUCLEOTIDE SEQUENCE [LARGE SCALE GENOMIC DNA]</scope>
    <source>
        <strain evidence="2 3">DSM 15814</strain>
    </source>
</reference>
<dbReference type="AlphaFoldDB" id="A0A0R1RE36"/>
<proteinExistence type="predicted"/>
<keyword evidence="1" id="KW-0812">Transmembrane</keyword>
<accession>A0A0R1RE36</accession>
<feature type="transmembrane region" description="Helical" evidence="1">
    <location>
        <begin position="170"/>
        <end position="188"/>
    </location>
</feature>
<dbReference type="InterPro" id="IPR046062">
    <property type="entry name" value="DUF6020"/>
</dbReference>
<keyword evidence="3" id="KW-1185">Reference proteome</keyword>
<evidence type="ECO:0000256" key="1">
    <source>
        <dbReference type="SAM" id="Phobius"/>
    </source>
</evidence>
<comment type="caution">
    <text evidence="2">The sequence shown here is derived from an EMBL/GenBank/DDBJ whole genome shotgun (WGS) entry which is preliminary data.</text>
</comment>
<keyword evidence="1" id="KW-0472">Membrane</keyword>
<evidence type="ECO:0000313" key="2">
    <source>
        <dbReference type="EMBL" id="KRL52954.1"/>
    </source>
</evidence>
<organism evidence="2 3">
    <name type="scientific">Furfurilactobacillus rossiae DSM 15814</name>
    <dbReference type="NCBI Taxonomy" id="1114972"/>
    <lineage>
        <taxon>Bacteria</taxon>
        <taxon>Bacillati</taxon>
        <taxon>Bacillota</taxon>
        <taxon>Bacilli</taxon>
        <taxon>Lactobacillales</taxon>
        <taxon>Lactobacillaceae</taxon>
        <taxon>Furfurilactobacillus</taxon>
    </lineage>
</organism>
<name>A0A0R1RE36_9LACO</name>
<sequence>MVPETDQPVQDKIVYRYQTVTKKDLVEYRKVWLQQLFRHPGTYIIATLNGIYRYFDLDTHNGVGFGVTAAYPINIQQNSLRFKNNGTVFKISAFHPTSSLKYILVTMLTIINTVPFLNLFLLGAFYIVLVLLISVNLLFTKDRVNVVVLSPLLIQILVDSVSPVNGSQRYMYPLIFSASIIFFALIKLRKNLATDQDSKDNTLN</sequence>
<dbReference type="PATRIC" id="fig|1114972.6.peg.1559"/>
<evidence type="ECO:0000313" key="3">
    <source>
        <dbReference type="Proteomes" id="UP000051999"/>
    </source>
</evidence>
<keyword evidence="1" id="KW-1133">Transmembrane helix</keyword>
<feature type="transmembrane region" description="Helical" evidence="1">
    <location>
        <begin position="116"/>
        <end position="139"/>
    </location>
</feature>
<dbReference type="Pfam" id="PF19484">
    <property type="entry name" value="DUF6020"/>
    <property type="match status" value="1"/>
</dbReference>
<gene>
    <name evidence="2" type="ORF">FD35_GL001532</name>
</gene>
<dbReference type="STRING" id="1114972.FD35_GL001532"/>
<dbReference type="EMBL" id="AZFF01000028">
    <property type="protein sequence ID" value="KRL52954.1"/>
    <property type="molecule type" value="Genomic_DNA"/>
</dbReference>
<protein>
    <submittedName>
        <fullName evidence="2">Uncharacterized protein</fullName>
    </submittedName>
</protein>